<feature type="signal peptide" evidence="1">
    <location>
        <begin position="1"/>
        <end position="23"/>
    </location>
</feature>
<keyword evidence="1" id="KW-0732">Signal</keyword>
<gene>
    <name evidence="2" type="ORF">OAUR00152_LOCUS32122</name>
</gene>
<dbReference type="EMBL" id="HBKQ01046560">
    <property type="protein sequence ID" value="CAE2271273.1"/>
    <property type="molecule type" value="Transcribed_RNA"/>
</dbReference>
<feature type="chain" id="PRO_5030760187" description="N-acetyltransferase domain-containing protein" evidence="1">
    <location>
        <begin position="24"/>
        <end position="255"/>
    </location>
</feature>
<name>A0A7S4N897_9STRA</name>
<evidence type="ECO:0008006" key="3">
    <source>
        <dbReference type="Google" id="ProtNLM"/>
    </source>
</evidence>
<evidence type="ECO:0000313" key="2">
    <source>
        <dbReference type="EMBL" id="CAE2271273.1"/>
    </source>
</evidence>
<dbReference type="PANTHER" id="PTHR36897">
    <property type="entry name" value="OS10G0351100-LIKE PROTEIN"/>
    <property type="match status" value="1"/>
</dbReference>
<evidence type="ECO:0000256" key="1">
    <source>
        <dbReference type="SAM" id="SignalP"/>
    </source>
</evidence>
<protein>
    <recommendedName>
        <fullName evidence="3">N-acetyltransferase domain-containing protein</fullName>
    </recommendedName>
</protein>
<dbReference type="AlphaFoldDB" id="A0A7S4N897"/>
<proteinExistence type="predicted"/>
<sequence length="255" mass="28401">MVARLYLVAAWCLILRPSMICRAQSEKTAFLPTIAKSCRGVPLSEPAGMFNSCLPRRFKPVLVRAESEGTMREEVSEIGMKTSEEIIQFGKDVGVDLSFNTAGPGFRAVARASHDDSQIIGYCEGFLRPGGQIIHLDKMEVFKKAVDKAREENPEGFKNGGNILGVGLLLGYLCLLHAKSNGLSKAEFLAIDDEEFQHKRLVRYYQIMGFKVFRYVGEDVRNIPDRLIWGGCGTLMGEDVMVLLAKWTKKLFGSK</sequence>
<organism evidence="2">
    <name type="scientific">Odontella aurita</name>
    <dbReference type="NCBI Taxonomy" id="265563"/>
    <lineage>
        <taxon>Eukaryota</taxon>
        <taxon>Sar</taxon>
        <taxon>Stramenopiles</taxon>
        <taxon>Ochrophyta</taxon>
        <taxon>Bacillariophyta</taxon>
        <taxon>Mediophyceae</taxon>
        <taxon>Biddulphiophycidae</taxon>
        <taxon>Eupodiscales</taxon>
        <taxon>Odontellaceae</taxon>
        <taxon>Odontella</taxon>
    </lineage>
</organism>
<reference evidence="2" key="1">
    <citation type="submission" date="2021-01" db="EMBL/GenBank/DDBJ databases">
        <authorList>
            <person name="Corre E."/>
            <person name="Pelletier E."/>
            <person name="Niang G."/>
            <person name="Scheremetjew M."/>
            <person name="Finn R."/>
            <person name="Kale V."/>
            <person name="Holt S."/>
            <person name="Cochrane G."/>
            <person name="Meng A."/>
            <person name="Brown T."/>
            <person name="Cohen L."/>
        </authorList>
    </citation>
    <scope>NUCLEOTIDE SEQUENCE</scope>
    <source>
        <strain evidence="2">Isolate 1302-5</strain>
    </source>
</reference>
<accession>A0A7S4N897</accession>
<dbReference type="PANTHER" id="PTHR36897:SF2">
    <property type="entry name" value="OS10G0350800 PROTEIN"/>
    <property type="match status" value="1"/>
</dbReference>